<dbReference type="InterPro" id="IPR039426">
    <property type="entry name" value="TonB-dep_rcpt-like"/>
</dbReference>
<evidence type="ECO:0000256" key="3">
    <source>
        <dbReference type="ARBA" id="ARBA00022452"/>
    </source>
</evidence>
<keyword evidence="5 11" id="KW-0812">Transmembrane</keyword>
<evidence type="ECO:0000256" key="13">
    <source>
        <dbReference type="SAM" id="SignalP"/>
    </source>
</evidence>
<dbReference type="Proteomes" id="UP001596111">
    <property type="component" value="Unassembled WGS sequence"/>
</dbReference>
<evidence type="ECO:0000259" key="14">
    <source>
        <dbReference type="Pfam" id="PF00593"/>
    </source>
</evidence>
<comment type="caution">
    <text evidence="16">The sequence shown here is derived from an EMBL/GenBank/DDBJ whole genome shotgun (WGS) entry which is preliminary data.</text>
</comment>
<evidence type="ECO:0000256" key="10">
    <source>
        <dbReference type="ARBA" id="ARBA00023237"/>
    </source>
</evidence>
<dbReference type="PANTHER" id="PTHR32552:SF81">
    <property type="entry name" value="TONB-DEPENDENT OUTER MEMBRANE RECEPTOR"/>
    <property type="match status" value="1"/>
</dbReference>
<name>A0ABW0SWZ8_9GAMM</name>
<evidence type="ECO:0000313" key="16">
    <source>
        <dbReference type="EMBL" id="MFC5580775.1"/>
    </source>
</evidence>
<feature type="chain" id="PRO_5047186091" evidence="13">
    <location>
        <begin position="25"/>
        <end position="732"/>
    </location>
</feature>
<evidence type="ECO:0000256" key="1">
    <source>
        <dbReference type="ARBA" id="ARBA00004571"/>
    </source>
</evidence>
<evidence type="ECO:0000256" key="4">
    <source>
        <dbReference type="ARBA" id="ARBA00022496"/>
    </source>
</evidence>
<keyword evidence="7" id="KW-0406">Ion transport</keyword>
<gene>
    <name evidence="16" type="ORF">ACFPPB_06590</name>
</gene>
<dbReference type="PANTHER" id="PTHR32552">
    <property type="entry name" value="FERRICHROME IRON RECEPTOR-RELATED"/>
    <property type="match status" value="1"/>
</dbReference>
<keyword evidence="4" id="KW-0410">Iron transport</keyword>
<feature type="signal peptide" evidence="13">
    <location>
        <begin position="1"/>
        <end position="24"/>
    </location>
</feature>
<dbReference type="InterPro" id="IPR000531">
    <property type="entry name" value="Beta-barrel_TonB"/>
</dbReference>
<comment type="subcellular location">
    <subcellularLocation>
        <location evidence="1 11">Cell outer membrane</location>
        <topology evidence="1 11">Multi-pass membrane protein</topology>
    </subcellularLocation>
</comment>
<keyword evidence="17" id="KW-1185">Reference proteome</keyword>
<dbReference type="EMBL" id="JBHSNG010000005">
    <property type="protein sequence ID" value="MFC5580775.1"/>
    <property type="molecule type" value="Genomic_DNA"/>
</dbReference>
<keyword evidence="16" id="KW-0675">Receptor</keyword>
<evidence type="ECO:0000256" key="9">
    <source>
        <dbReference type="ARBA" id="ARBA00023136"/>
    </source>
</evidence>
<keyword evidence="9 11" id="KW-0472">Membrane</keyword>
<dbReference type="Pfam" id="PF00593">
    <property type="entry name" value="TonB_dep_Rec_b-barrel"/>
    <property type="match status" value="1"/>
</dbReference>
<evidence type="ECO:0000256" key="7">
    <source>
        <dbReference type="ARBA" id="ARBA00023065"/>
    </source>
</evidence>
<evidence type="ECO:0000256" key="5">
    <source>
        <dbReference type="ARBA" id="ARBA00022692"/>
    </source>
</evidence>
<dbReference type="PROSITE" id="PS52016">
    <property type="entry name" value="TONB_DEPENDENT_REC_3"/>
    <property type="match status" value="1"/>
</dbReference>
<dbReference type="RefSeq" id="WP_377325583.1">
    <property type="nucleotide sequence ID" value="NZ_JBHSNG010000005.1"/>
</dbReference>
<sequence length="732" mass="81382">MTFPHHAVLPLALAVSLASSAALAQQAAAPASPQVDRARPVQRTATDLPRVQVNANDWRKYLKAKLVHQLSEVDGSRITVTKKATITHLDLQPTVIDNNLDQLLARSPGVLVSQQPTPTQFNLGYRGLGNPQESEYVLVMQDGIPLESDWIGFPTLYAMPLSQSLSDVELIRGGSSLLYGPQPAPVINLVSRRPAADAPSSFTTEQVVGNHGLYSTYNTLEGSSGPWSFRADMAYVRSDGTRANAGSQRRQGDLYLAYRPTAQQLWWFDLHAIDAASGDPGRLSYPQWRADPSATPTPYNRDWVDRHQLVLGHNREFGDGWLLEGKLWFAWQDLASRSASGALAAQPLPNSTTLQDEQFRTRGTDVRLRRKWGRGNAFTIGAVLFHGDDPFRQWTSRDLYVDRFDRNGKPRLVQARSSDYASVFAENVFRLPHEFHIVPSIRLERERVAVDETVKPPFLSRPLIDEADARTVPLLGLGIGNDFGHGNETYFNVSQGWRPLRYFDMASPFANIVPGRAPDPSKALSWEAGVHGVPVTGLYYDVSLFWIDFKNRIEAQHINVTDVIEVNTGDTRHRGLEGQLNYDFFAPTVLADRGEHLEAFANISLLDAHFTASTIPGQVGKVPAYAPRYLAKAGVTWRVEQRVKLSLTAVSAAAQYWQDSDQPFGSGASYLPARIPAYTVIDVAADWQLDRNLRLLAGISNLADRRYYDRVWQTGLEPATGRTWYTGIALTL</sequence>
<evidence type="ECO:0000256" key="8">
    <source>
        <dbReference type="ARBA" id="ARBA00023077"/>
    </source>
</evidence>
<evidence type="ECO:0000256" key="6">
    <source>
        <dbReference type="ARBA" id="ARBA00023004"/>
    </source>
</evidence>
<protein>
    <submittedName>
        <fullName evidence="16">TonB-dependent receptor family protein</fullName>
    </submittedName>
</protein>
<reference evidence="17" key="1">
    <citation type="journal article" date="2019" name="Int. J. Syst. Evol. Microbiol.">
        <title>The Global Catalogue of Microorganisms (GCM) 10K type strain sequencing project: providing services to taxonomists for standard genome sequencing and annotation.</title>
        <authorList>
            <consortium name="The Broad Institute Genomics Platform"/>
            <consortium name="The Broad Institute Genome Sequencing Center for Infectious Disease"/>
            <person name="Wu L."/>
            <person name="Ma J."/>
        </authorList>
    </citation>
    <scope>NUCLEOTIDE SEQUENCE [LARGE SCALE GENOMIC DNA]</scope>
    <source>
        <strain evidence="17">CGMCC 1.13587</strain>
    </source>
</reference>
<evidence type="ECO:0000256" key="12">
    <source>
        <dbReference type="RuleBase" id="RU003357"/>
    </source>
</evidence>
<keyword evidence="10 11" id="KW-0998">Cell outer membrane</keyword>
<keyword evidence="6" id="KW-0408">Iron</keyword>
<evidence type="ECO:0000313" key="17">
    <source>
        <dbReference type="Proteomes" id="UP001596111"/>
    </source>
</evidence>
<feature type="domain" description="TonB-dependent receptor-like beta-barrel" evidence="14">
    <location>
        <begin position="272"/>
        <end position="702"/>
    </location>
</feature>
<dbReference type="InterPro" id="IPR036942">
    <property type="entry name" value="Beta-barrel_TonB_sf"/>
</dbReference>
<organism evidence="16 17">
    <name type="scientific">Rhodanobacter terrae</name>
    <dbReference type="NCBI Taxonomy" id="418647"/>
    <lineage>
        <taxon>Bacteria</taxon>
        <taxon>Pseudomonadati</taxon>
        <taxon>Pseudomonadota</taxon>
        <taxon>Gammaproteobacteria</taxon>
        <taxon>Lysobacterales</taxon>
        <taxon>Rhodanobacteraceae</taxon>
        <taxon>Rhodanobacter</taxon>
    </lineage>
</organism>
<accession>A0ABW0SWZ8</accession>
<evidence type="ECO:0000259" key="15">
    <source>
        <dbReference type="Pfam" id="PF07715"/>
    </source>
</evidence>
<evidence type="ECO:0000256" key="2">
    <source>
        <dbReference type="ARBA" id="ARBA00022448"/>
    </source>
</evidence>
<comment type="similarity">
    <text evidence="11 12">Belongs to the TonB-dependent receptor family.</text>
</comment>
<keyword evidence="2 11" id="KW-0813">Transport</keyword>
<keyword evidence="13" id="KW-0732">Signal</keyword>
<dbReference type="InterPro" id="IPR012910">
    <property type="entry name" value="Plug_dom"/>
</dbReference>
<feature type="domain" description="TonB-dependent receptor plug" evidence="15">
    <location>
        <begin position="87"/>
        <end position="182"/>
    </location>
</feature>
<keyword evidence="3 11" id="KW-1134">Transmembrane beta strand</keyword>
<dbReference type="Gene3D" id="2.40.170.20">
    <property type="entry name" value="TonB-dependent receptor, beta-barrel domain"/>
    <property type="match status" value="1"/>
</dbReference>
<dbReference type="Gene3D" id="2.170.130.10">
    <property type="entry name" value="TonB-dependent receptor, plug domain"/>
    <property type="match status" value="1"/>
</dbReference>
<proteinExistence type="inferred from homology"/>
<dbReference type="InterPro" id="IPR037066">
    <property type="entry name" value="Plug_dom_sf"/>
</dbReference>
<dbReference type="Pfam" id="PF07715">
    <property type="entry name" value="Plug"/>
    <property type="match status" value="1"/>
</dbReference>
<evidence type="ECO:0000256" key="11">
    <source>
        <dbReference type="PROSITE-ProRule" id="PRU01360"/>
    </source>
</evidence>
<keyword evidence="8 12" id="KW-0798">TonB box</keyword>
<dbReference type="SUPFAM" id="SSF56935">
    <property type="entry name" value="Porins"/>
    <property type="match status" value="1"/>
</dbReference>